<evidence type="ECO:0000256" key="11">
    <source>
        <dbReference type="HAMAP-Rule" id="MF_00059"/>
    </source>
</evidence>
<name>A0A1M3KWU8_9BACT</name>
<dbReference type="STRING" id="1895771.BGO89_09215"/>
<dbReference type="SUPFAM" id="SSF55257">
    <property type="entry name" value="RBP11-like subunits of RNA polymerase"/>
    <property type="match status" value="1"/>
</dbReference>
<dbReference type="InterPro" id="IPR036643">
    <property type="entry name" value="RNApol_insert_sf"/>
</dbReference>
<evidence type="ECO:0000256" key="9">
    <source>
        <dbReference type="ARBA" id="ARBA00033070"/>
    </source>
</evidence>
<dbReference type="NCBIfam" id="NF003519">
    <property type="entry name" value="PRK05182.2-5"/>
    <property type="match status" value="1"/>
</dbReference>
<dbReference type="Pfam" id="PF01193">
    <property type="entry name" value="RNA_pol_L"/>
    <property type="match status" value="1"/>
</dbReference>
<dbReference type="Pfam" id="PF01000">
    <property type="entry name" value="RNA_pol_A_bac"/>
    <property type="match status" value="1"/>
</dbReference>
<evidence type="ECO:0000256" key="6">
    <source>
        <dbReference type="ARBA" id="ARBA00022695"/>
    </source>
</evidence>
<dbReference type="EMBL" id="MKVH01000024">
    <property type="protein sequence ID" value="OJX56709.1"/>
    <property type="molecule type" value="Genomic_DNA"/>
</dbReference>
<evidence type="ECO:0000256" key="2">
    <source>
        <dbReference type="ARBA" id="ARBA00012418"/>
    </source>
</evidence>
<evidence type="ECO:0000313" key="13">
    <source>
        <dbReference type="EMBL" id="OJX56709.1"/>
    </source>
</evidence>
<dbReference type="NCBIfam" id="NF003513">
    <property type="entry name" value="PRK05182.1-2"/>
    <property type="match status" value="1"/>
</dbReference>
<protein>
    <recommendedName>
        <fullName evidence="3 11">DNA-directed RNA polymerase subunit alpha</fullName>
        <shortName evidence="11">RNAP subunit alpha</shortName>
        <ecNumber evidence="2 11">2.7.7.6</ecNumber>
    </recommendedName>
    <alternativeName>
        <fullName evidence="9 11">RNA polymerase subunit alpha</fullName>
    </alternativeName>
    <alternativeName>
        <fullName evidence="8 11">Transcriptase subunit alpha</fullName>
    </alternativeName>
</protein>
<evidence type="ECO:0000256" key="10">
    <source>
        <dbReference type="ARBA" id="ARBA00048552"/>
    </source>
</evidence>
<dbReference type="InterPro" id="IPR011260">
    <property type="entry name" value="RNAP_asu_C"/>
</dbReference>
<sequence length="335" mass="36971">MNTTMQMPEKVQIDEVTGPYHSKFVLNPLEEGYGVTIGNAFRRVLLSSIQGAAIVGVKISDVQHEFQTIPGVTEDMCEIILNLKEVRLALNDKKAANRITFRMKGPGIWYGKDIEAANPGITVLDPEKKIATLADDADFDVELRIGKGKGYVPSEDQNSSDFPVGMIAIDAIFTPIKNVVFTVEPYRVGQKTDYERLILDVQTDGSITAQESVQHAAEILSEHIALFLGVRKEVAVAENTPSENSNANSDFIRIRRVLMTSVDDLELSVRAHNCLKAASIKTMADLVSLQESELLKFRNFGRKSLAELADVVQVAGLTFGMDVEPYLREEPKSAE</sequence>
<proteinExistence type="inferred from homology"/>
<organism evidence="13 14">
    <name type="scientific">Candidatus Kapaibacterium thiocyanatum</name>
    <dbReference type="NCBI Taxonomy" id="1895771"/>
    <lineage>
        <taxon>Bacteria</taxon>
        <taxon>Pseudomonadati</taxon>
        <taxon>Candidatus Kapaibacteriota</taxon>
        <taxon>Candidatus Kapaibacteriia</taxon>
        <taxon>Candidatus Kapaibacteriales</taxon>
        <taxon>Candidatus Kapaibacteriaceae</taxon>
        <taxon>Candidatus Kapaibacterium</taxon>
    </lineage>
</organism>
<dbReference type="GO" id="GO:0003899">
    <property type="term" value="F:DNA-directed RNA polymerase activity"/>
    <property type="evidence" value="ECO:0007669"/>
    <property type="project" value="UniProtKB-UniRule"/>
</dbReference>
<dbReference type="AlphaFoldDB" id="A0A1M3KWU8"/>
<dbReference type="HAMAP" id="MF_00059">
    <property type="entry name" value="RNApol_bact_RpoA"/>
    <property type="match status" value="1"/>
</dbReference>
<evidence type="ECO:0000256" key="4">
    <source>
        <dbReference type="ARBA" id="ARBA00022478"/>
    </source>
</evidence>
<comment type="similarity">
    <text evidence="1 11">Belongs to the RNA polymerase alpha chain family.</text>
</comment>
<keyword evidence="4 11" id="KW-0240">DNA-directed RNA polymerase</keyword>
<dbReference type="SUPFAM" id="SSF56553">
    <property type="entry name" value="Insert subdomain of RNA polymerase alpha subunit"/>
    <property type="match status" value="1"/>
</dbReference>
<keyword evidence="5 11" id="KW-0808">Transferase</keyword>
<dbReference type="Proteomes" id="UP000184233">
    <property type="component" value="Unassembled WGS sequence"/>
</dbReference>
<dbReference type="Pfam" id="PF03118">
    <property type="entry name" value="RNA_pol_A_CTD"/>
    <property type="match status" value="1"/>
</dbReference>
<reference evidence="13 14" key="1">
    <citation type="submission" date="2016-09" db="EMBL/GenBank/DDBJ databases">
        <title>Genome-resolved meta-omics ties microbial dynamics to process performance in biotechnology for thiocyanate degradation.</title>
        <authorList>
            <person name="Kantor R.S."/>
            <person name="Huddy R.J."/>
            <person name="Iyer R."/>
            <person name="Thomas B.C."/>
            <person name="Brown C.T."/>
            <person name="Anantharaman K."/>
            <person name="Tringe S."/>
            <person name="Hettich R.L."/>
            <person name="Harrison S.T."/>
            <person name="Banfield J.F."/>
        </authorList>
    </citation>
    <scope>NUCLEOTIDE SEQUENCE [LARGE SCALE GENOMIC DNA]</scope>
    <source>
        <strain evidence="13">59-99</strain>
    </source>
</reference>
<dbReference type="Gene3D" id="1.10.150.20">
    <property type="entry name" value="5' to 3' exonuclease, C-terminal subdomain"/>
    <property type="match status" value="1"/>
</dbReference>
<dbReference type="CDD" id="cd06928">
    <property type="entry name" value="RNAP_alpha_NTD"/>
    <property type="match status" value="1"/>
</dbReference>
<comment type="function">
    <text evidence="11">DNA-dependent RNA polymerase catalyzes the transcription of DNA into RNA using the four ribonucleoside triphosphates as substrates.</text>
</comment>
<comment type="domain">
    <text evidence="11">The N-terminal domain is essential for RNAP assembly and basal transcription, whereas the C-terminal domain is involved in interaction with transcriptional regulators and with upstream promoter elements.</text>
</comment>
<dbReference type="EC" id="2.7.7.6" evidence="2 11"/>
<comment type="catalytic activity">
    <reaction evidence="10 11">
        <text>RNA(n) + a ribonucleoside 5'-triphosphate = RNA(n+1) + diphosphate</text>
        <dbReference type="Rhea" id="RHEA:21248"/>
        <dbReference type="Rhea" id="RHEA-COMP:14527"/>
        <dbReference type="Rhea" id="RHEA-COMP:17342"/>
        <dbReference type="ChEBI" id="CHEBI:33019"/>
        <dbReference type="ChEBI" id="CHEBI:61557"/>
        <dbReference type="ChEBI" id="CHEBI:140395"/>
        <dbReference type="EC" id="2.7.7.6"/>
    </reaction>
</comment>
<accession>A0A1M3KWU8</accession>
<dbReference type="Gene3D" id="3.30.1360.10">
    <property type="entry name" value="RNA polymerase, RBP11-like subunit"/>
    <property type="match status" value="1"/>
</dbReference>
<dbReference type="GO" id="GO:0000428">
    <property type="term" value="C:DNA-directed RNA polymerase complex"/>
    <property type="evidence" value="ECO:0007669"/>
    <property type="project" value="UniProtKB-KW"/>
</dbReference>
<evidence type="ECO:0000256" key="8">
    <source>
        <dbReference type="ARBA" id="ARBA00032524"/>
    </source>
</evidence>
<feature type="domain" description="DNA-directed RNA polymerase RpoA/D/Rpb3-type" evidence="12">
    <location>
        <begin position="21"/>
        <end position="230"/>
    </location>
</feature>
<feature type="region of interest" description="Alpha N-terminal domain (alpha-NTD)" evidence="11">
    <location>
        <begin position="1"/>
        <end position="232"/>
    </location>
</feature>
<dbReference type="InterPro" id="IPR011262">
    <property type="entry name" value="DNA-dir_RNA_pol_insert"/>
</dbReference>
<dbReference type="GO" id="GO:0005737">
    <property type="term" value="C:cytoplasm"/>
    <property type="evidence" value="ECO:0007669"/>
    <property type="project" value="UniProtKB-ARBA"/>
</dbReference>
<comment type="subunit">
    <text evidence="11">Homodimer. The RNAP catalytic core consists of 2 alpha, 1 beta, 1 beta' and 1 omega subunit. When a sigma factor is associated with the core the holoenzyme is formed, which can initiate transcription.</text>
</comment>
<dbReference type="InterPro" id="IPR011773">
    <property type="entry name" value="DNA-dir_RpoA"/>
</dbReference>
<dbReference type="GO" id="GO:0003677">
    <property type="term" value="F:DNA binding"/>
    <property type="evidence" value="ECO:0007669"/>
    <property type="project" value="UniProtKB-UniRule"/>
</dbReference>
<evidence type="ECO:0000313" key="14">
    <source>
        <dbReference type="Proteomes" id="UP000184233"/>
    </source>
</evidence>
<dbReference type="NCBIfam" id="TIGR02027">
    <property type="entry name" value="rpoA"/>
    <property type="match status" value="1"/>
</dbReference>
<comment type="caution">
    <text evidence="13">The sequence shown here is derived from an EMBL/GenBank/DDBJ whole genome shotgun (WGS) entry which is preliminary data.</text>
</comment>
<evidence type="ECO:0000256" key="3">
    <source>
        <dbReference type="ARBA" id="ARBA00015972"/>
    </source>
</evidence>
<dbReference type="SUPFAM" id="SSF47789">
    <property type="entry name" value="C-terminal domain of RNA polymerase alpha subunit"/>
    <property type="match status" value="1"/>
</dbReference>
<gene>
    <name evidence="11" type="primary">rpoA</name>
    <name evidence="13" type="ORF">BGO89_09215</name>
</gene>
<evidence type="ECO:0000256" key="1">
    <source>
        <dbReference type="ARBA" id="ARBA00007123"/>
    </source>
</evidence>
<dbReference type="GO" id="GO:0006351">
    <property type="term" value="P:DNA-templated transcription"/>
    <property type="evidence" value="ECO:0007669"/>
    <property type="project" value="UniProtKB-UniRule"/>
</dbReference>
<dbReference type="SMART" id="SM00662">
    <property type="entry name" value="RPOLD"/>
    <property type="match status" value="1"/>
</dbReference>
<dbReference type="GO" id="GO:0046983">
    <property type="term" value="F:protein dimerization activity"/>
    <property type="evidence" value="ECO:0007669"/>
    <property type="project" value="InterPro"/>
</dbReference>
<dbReference type="FunFam" id="2.170.120.12:FF:000001">
    <property type="entry name" value="DNA-directed RNA polymerase subunit alpha"/>
    <property type="match status" value="1"/>
</dbReference>
<dbReference type="Gene3D" id="2.170.120.12">
    <property type="entry name" value="DNA-directed RNA polymerase, insert domain"/>
    <property type="match status" value="1"/>
</dbReference>
<evidence type="ECO:0000259" key="12">
    <source>
        <dbReference type="SMART" id="SM00662"/>
    </source>
</evidence>
<keyword evidence="6 11" id="KW-0548">Nucleotidyltransferase</keyword>
<feature type="region of interest" description="Alpha C-terminal domain (alpha-CTD)" evidence="11">
    <location>
        <begin position="254"/>
        <end position="335"/>
    </location>
</feature>
<evidence type="ECO:0000256" key="5">
    <source>
        <dbReference type="ARBA" id="ARBA00022679"/>
    </source>
</evidence>
<keyword evidence="7 11" id="KW-0804">Transcription</keyword>
<dbReference type="InterPro" id="IPR036603">
    <property type="entry name" value="RBP11-like"/>
</dbReference>
<dbReference type="InterPro" id="IPR011263">
    <property type="entry name" value="DNA-dir_RNA_pol_RpoA/D/Rpb3"/>
</dbReference>
<evidence type="ECO:0000256" key="7">
    <source>
        <dbReference type="ARBA" id="ARBA00023163"/>
    </source>
</evidence>